<organism evidence="4 5">
    <name type="scientific">Lymnaea stagnalis</name>
    <name type="common">Great pond snail</name>
    <name type="synonym">Helix stagnalis</name>
    <dbReference type="NCBI Taxonomy" id="6523"/>
    <lineage>
        <taxon>Eukaryota</taxon>
        <taxon>Metazoa</taxon>
        <taxon>Spiralia</taxon>
        <taxon>Lophotrochozoa</taxon>
        <taxon>Mollusca</taxon>
        <taxon>Gastropoda</taxon>
        <taxon>Heterobranchia</taxon>
        <taxon>Euthyneura</taxon>
        <taxon>Panpulmonata</taxon>
        <taxon>Hygrophila</taxon>
        <taxon>Lymnaeoidea</taxon>
        <taxon>Lymnaeidae</taxon>
        <taxon>Lymnaea</taxon>
    </lineage>
</organism>
<keyword evidence="5" id="KW-1185">Reference proteome</keyword>
<feature type="signal peptide" evidence="3">
    <location>
        <begin position="1"/>
        <end position="25"/>
    </location>
</feature>
<feature type="region of interest" description="Disordered" evidence="1">
    <location>
        <begin position="133"/>
        <end position="154"/>
    </location>
</feature>
<evidence type="ECO:0000313" key="4">
    <source>
        <dbReference type="EMBL" id="CAL1533339.1"/>
    </source>
</evidence>
<feature type="transmembrane region" description="Helical" evidence="2">
    <location>
        <begin position="56"/>
        <end position="80"/>
    </location>
</feature>
<feature type="compositionally biased region" description="Pro residues" evidence="1">
    <location>
        <begin position="141"/>
        <end position="154"/>
    </location>
</feature>
<evidence type="ECO:0000256" key="3">
    <source>
        <dbReference type="SAM" id="SignalP"/>
    </source>
</evidence>
<feature type="chain" id="PRO_5043438624" evidence="3">
    <location>
        <begin position="26"/>
        <end position="191"/>
    </location>
</feature>
<proteinExistence type="predicted"/>
<evidence type="ECO:0000256" key="1">
    <source>
        <dbReference type="SAM" id="MobiDB-lite"/>
    </source>
</evidence>
<accession>A0AAV2HI08</accession>
<gene>
    <name evidence="4" type="ORF">GSLYS_00007357001</name>
</gene>
<dbReference type="Proteomes" id="UP001497497">
    <property type="component" value="Unassembled WGS sequence"/>
</dbReference>
<keyword evidence="2" id="KW-0472">Membrane</keyword>
<protein>
    <submittedName>
        <fullName evidence="4">Uncharacterized protein</fullName>
    </submittedName>
</protein>
<keyword evidence="3" id="KW-0732">Signal</keyword>
<reference evidence="4 5" key="1">
    <citation type="submission" date="2024-04" db="EMBL/GenBank/DDBJ databases">
        <authorList>
            <consortium name="Genoscope - CEA"/>
            <person name="William W."/>
        </authorList>
    </citation>
    <scope>NUCLEOTIDE SEQUENCE [LARGE SCALE GENOMIC DNA]</scope>
</reference>
<sequence length="191" mass="20531">MGLSKVLPFHSLLLLCYVLQDGATSDYCVKDDESVEYCKWSCCGSEYNRSCCMSPYVIAGIVFGCIAGVCTIAVVIFCFCQYKKQRGQVINYPQSQKVVVLSSGNVQQQQHNGYATTNSFPGYNTQYNATPPTPYTHQANYPPPPAPPAPPVPPAYTAAPSPPLAFTYNAAPSNPFAVAANQAAGRTPTAK</sequence>
<evidence type="ECO:0000313" key="5">
    <source>
        <dbReference type="Proteomes" id="UP001497497"/>
    </source>
</evidence>
<keyword evidence="2" id="KW-0812">Transmembrane</keyword>
<keyword evidence="2" id="KW-1133">Transmembrane helix</keyword>
<name>A0AAV2HI08_LYMST</name>
<dbReference type="EMBL" id="CAXITT010000141">
    <property type="protein sequence ID" value="CAL1533339.1"/>
    <property type="molecule type" value="Genomic_DNA"/>
</dbReference>
<evidence type="ECO:0000256" key="2">
    <source>
        <dbReference type="SAM" id="Phobius"/>
    </source>
</evidence>
<dbReference type="AlphaFoldDB" id="A0AAV2HI08"/>
<comment type="caution">
    <text evidence="4">The sequence shown here is derived from an EMBL/GenBank/DDBJ whole genome shotgun (WGS) entry which is preliminary data.</text>
</comment>